<dbReference type="RefSeq" id="WP_147497160.1">
    <property type="nucleotide sequence ID" value="NZ_VOAP01000013.1"/>
</dbReference>
<dbReference type="EMBL" id="VOAP01000013">
    <property type="protein sequence ID" value="TWO20505.1"/>
    <property type="molecule type" value="Genomic_DNA"/>
</dbReference>
<gene>
    <name evidence="2" type="ORF">YZ82_04025</name>
</gene>
<protein>
    <submittedName>
        <fullName evidence="2">Uncharacterized protein</fullName>
    </submittedName>
</protein>
<comment type="caution">
    <text evidence="2">The sequence shown here is derived from an EMBL/GenBank/DDBJ whole genome shotgun (WGS) entry which is preliminary data.</text>
</comment>
<accession>A0A562XES6</accession>
<dbReference type="AlphaFoldDB" id="A0A562XES6"/>
<proteinExistence type="predicted"/>
<name>A0A562XES6_CAMHY</name>
<reference evidence="2 3" key="1">
    <citation type="submission" date="2019-07" db="EMBL/GenBank/DDBJ databases">
        <title>Rapid identification of Enteric Bacteria from Whole Genome Sequences (WGS) using Average Nucleotide Identity (ANI).</title>
        <authorList>
            <person name="Lane C."/>
        </authorList>
    </citation>
    <scope>NUCLEOTIDE SEQUENCE [LARGE SCALE GENOMIC DNA]</scope>
    <source>
        <strain evidence="2 3">D2411</strain>
    </source>
</reference>
<dbReference type="Proteomes" id="UP000321812">
    <property type="component" value="Unassembled WGS sequence"/>
</dbReference>
<organism evidence="2 3">
    <name type="scientific">Campylobacter hyointestinalis</name>
    <dbReference type="NCBI Taxonomy" id="198"/>
    <lineage>
        <taxon>Bacteria</taxon>
        <taxon>Pseudomonadati</taxon>
        <taxon>Campylobacterota</taxon>
        <taxon>Epsilonproteobacteria</taxon>
        <taxon>Campylobacterales</taxon>
        <taxon>Campylobacteraceae</taxon>
        <taxon>Campylobacter</taxon>
    </lineage>
</organism>
<evidence type="ECO:0000313" key="3">
    <source>
        <dbReference type="Proteomes" id="UP000321812"/>
    </source>
</evidence>
<feature type="coiled-coil region" evidence="1">
    <location>
        <begin position="209"/>
        <end position="236"/>
    </location>
</feature>
<evidence type="ECO:0000256" key="1">
    <source>
        <dbReference type="SAM" id="Coils"/>
    </source>
</evidence>
<sequence>MINLRDIAAQNIEQDINGAFQNAKFAKKINLNQSLDGKLKELTQVEKGAKSLEARLENGTILAPSKELSDDERLMSQQNQIEYIKGIIERGADSSNIISAIQYSSYDAILGLSDKNTITKQMSKMSDSQIKSLVDFIGKNPVSLITPYGESELAKLFLDDISIDEFKNKWAEFSKKTMEYKNSHPDEYKGYEYAGVDFSQTPAISTNTKNNEQEKADEIERNNRMLMRKYNGAKSKNLNAESKNEILKTFFEEFLKNNNPLAFLEFMKKTDIKA</sequence>
<evidence type="ECO:0000313" key="2">
    <source>
        <dbReference type="EMBL" id="TWO20505.1"/>
    </source>
</evidence>
<keyword evidence="1" id="KW-0175">Coiled coil</keyword>